<gene>
    <name evidence="2" type="primary">neuC</name>
    <name evidence="2" type="ORF">ES724_12265</name>
</gene>
<dbReference type="GO" id="GO:0006047">
    <property type="term" value="P:UDP-N-acetylglucosamine metabolic process"/>
    <property type="evidence" value="ECO:0007669"/>
    <property type="project" value="InterPro"/>
</dbReference>
<dbReference type="RefSeq" id="WP_146933334.1">
    <property type="nucleotide sequence ID" value="NZ_CBCSHZ010000015.1"/>
</dbReference>
<keyword evidence="2" id="KW-0378">Hydrolase</keyword>
<dbReference type="PANTHER" id="PTHR43174:SF3">
    <property type="entry name" value="UDP-N-ACETYLGLUCOSAMINE 2-EPIMERASE"/>
    <property type="match status" value="1"/>
</dbReference>
<accession>A0A5C6ZQK7</accession>
<dbReference type="Proteomes" id="UP000321367">
    <property type="component" value="Unassembled WGS sequence"/>
</dbReference>
<comment type="caution">
    <text evidence="2">The sequence shown here is derived from an EMBL/GenBank/DDBJ whole genome shotgun (WGS) entry which is preliminary data.</text>
</comment>
<dbReference type="AlphaFoldDB" id="A0A5C6ZQK7"/>
<dbReference type="InterPro" id="IPR029767">
    <property type="entry name" value="WecB-like"/>
</dbReference>
<name>A0A5C6ZQK7_9FLAO</name>
<protein>
    <submittedName>
        <fullName evidence="2">UDP-N-acetylglucosamine 2-epimerase (Hydrolyzing)</fullName>
        <ecNumber evidence="2">3.2.1.183</ecNumber>
    </submittedName>
</protein>
<dbReference type="Gene3D" id="3.40.50.2000">
    <property type="entry name" value="Glycogen Phosphorylase B"/>
    <property type="match status" value="2"/>
</dbReference>
<dbReference type="PANTHER" id="PTHR43174">
    <property type="entry name" value="UDP-N-ACETYLGLUCOSAMINE 2-EPIMERASE"/>
    <property type="match status" value="1"/>
</dbReference>
<dbReference type="EMBL" id="VORY01000016">
    <property type="protein sequence ID" value="TXD92855.1"/>
    <property type="molecule type" value="Genomic_DNA"/>
</dbReference>
<dbReference type="InterPro" id="IPR003331">
    <property type="entry name" value="UDP_GlcNAc_Epimerase_2_dom"/>
</dbReference>
<organism evidence="2 3">
    <name type="scientific">Gillisia hiemivivida</name>
    <dbReference type="NCBI Taxonomy" id="291190"/>
    <lineage>
        <taxon>Bacteria</taxon>
        <taxon>Pseudomonadati</taxon>
        <taxon>Bacteroidota</taxon>
        <taxon>Flavobacteriia</taxon>
        <taxon>Flavobacteriales</taxon>
        <taxon>Flavobacteriaceae</taxon>
        <taxon>Gillisia</taxon>
    </lineage>
</organism>
<dbReference type="NCBIfam" id="TIGR03568">
    <property type="entry name" value="NeuC_NnaA"/>
    <property type="match status" value="1"/>
</dbReference>
<dbReference type="Pfam" id="PF02350">
    <property type="entry name" value="Epimerase_2"/>
    <property type="match status" value="1"/>
</dbReference>
<evidence type="ECO:0000313" key="3">
    <source>
        <dbReference type="Proteomes" id="UP000321367"/>
    </source>
</evidence>
<dbReference type="CDD" id="cd03786">
    <property type="entry name" value="GTB_UDP-GlcNAc_2-Epimerase"/>
    <property type="match status" value="1"/>
</dbReference>
<evidence type="ECO:0000259" key="1">
    <source>
        <dbReference type="Pfam" id="PF02350"/>
    </source>
</evidence>
<keyword evidence="3" id="KW-1185">Reference proteome</keyword>
<keyword evidence="2" id="KW-0326">Glycosidase</keyword>
<dbReference type="GO" id="GO:0004553">
    <property type="term" value="F:hydrolase activity, hydrolyzing O-glycosyl compounds"/>
    <property type="evidence" value="ECO:0007669"/>
    <property type="project" value="InterPro"/>
</dbReference>
<feature type="domain" description="UDP-N-acetylglucosamine 2-epimerase" evidence="1">
    <location>
        <begin position="23"/>
        <end position="369"/>
    </location>
</feature>
<dbReference type="SUPFAM" id="SSF53756">
    <property type="entry name" value="UDP-Glycosyltransferase/glycogen phosphorylase"/>
    <property type="match status" value="1"/>
</dbReference>
<dbReference type="EC" id="3.2.1.183" evidence="2"/>
<dbReference type="InterPro" id="IPR020004">
    <property type="entry name" value="UDP-GlcNAc_Epase"/>
</dbReference>
<reference evidence="2 3" key="1">
    <citation type="submission" date="2019-08" db="EMBL/GenBank/DDBJ databases">
        <title>Genome sequence of Gillisia hiemivivida IC154 (type strain).</title>
        <authorList>
            <person name="Bowman J.P."/>
        </authorList>
    </citation>
    <scope>NUCLEOTIDE SEQUENCE [LARGE SCALE GENOMIC DNA]</scope>
    <source>
        <strain evidence="2 3">IC154</strain>
    </source>
</reference>
<proteinExistence type="predicted"/>
<evidence type="ECO:0000313" key="2">
    <source>
        <dbReference type="EMBL" id="TXD92855.1"/>
    </source>
</evidence>
<sequence length="385" mass="43117">MKKITIVSGTRAEFGLLNPLIDEIQNDQEIQLQLIVTAMHLAPEFGYTVNEIEKKGYKIDKKVECLLSSDSAVGITKSVGLAMIGFADALNELNPDFVIILGDRTEMLAAATASMLANIPIVHMYGGETTEGAYDEGIRHAITKMSYLHFASTEIYRKRIIQLGEHPSRVYNVGSISMDSIKNLVLLNKEEFEDSINFKLGKKNILITFHPVTLEDHSAQSQFQNILEALSSFMNTSFIFTHANSDKDGRIINQMIDEFVLRNNEISVAFKSLGQLRYLSALKHIDIVLGNSSSGIVEVPYFNIPTINIGDRQKGRILSESIIQADATFESITSAYKRAYDPLYRNNIKSQKQLFGSGNTVGKIMNILRNQNVNNLKKSFYDIQF</sequence>
<dbReference type="OrthoDB" id="9803238at2"/>